<sequence length="95" mass="10493">MDLQKNRYQQPLCPINARLSKFSSFAPTIKFWAHSVKRTEQGNAQTQLAMPKVVCSSPANTAPWMTSSICKILKFASTSADQRTILAPVIIGLLV</sequence>
<comment type="caution">
    <text evidence="1">The sequence shown here is derived from an EMBL/GenBank/DDBJ whole genome shotgun (WGS) entry which is preliminary data.</text>
</comment>
<keyword evidence="2" id="KW-1185">Reference proteome</keyword>
<gene>
    <name evidence="1" type="ORF">CCUS01_00714</name>
</gene>
<reference evidence="1" key="1">
    <citation type="submission" date="2016-11" db="EMBL/GenBank/DDBJ databases">
        <title>The genome sequence of Colletotrichum cuscutae.</title>
        <authorList>
            <person name="Baroncelli R."/>
        </authorList>
    </citation>
    <scope>NUCLEOTIDE SEQUENCE</scope>
    <source>
        <strain evidence="1">IMI 304802</strain>
    </source>
</reference>
<dbReference type="AlphaFoldDB" id="A0AAI9VAU7"/>
<dbReference type="EMBL" id="MPDP01000112">
    <property type="protein sequence ID" value="KAK1480157.1"/>
    <property type="molecule type" value="Genomic_DNA"/>
</dbReference>
<accession>A0AAI9VAU7</accession>
<proteinExistence type="predicted"/>
<evidence type="ECO:0000313" key="1">
    <source>
        <dbReference type="EMBL" id="KAK1480157.1"/>
    </source>
</evidence>
<evidence type="ECO:0000313" key="2">
    <source>
        <dbReference type="Proteomes" id="UP001239213"/>
    </source>
</evidence>
<organism evidence="1 2">
    <name type="scientific">Colletotrichum cuscutae</name>
    <dbReference type="NCBI Taxonomy" id="1209917"/>
    <lineage>
        <taxon>Eukaryota</taxon>
        <taxon>Fungi</taxon>
        <taxon>Dikarya</taxon>
        <taxon>Ascomycota</taxon>
        <taxon>Pezizomycotina</taxon>
        <taxon>Sordariomycetes</taxon>
        <taxon>Hypocreomycetidae</taxon>
        <taxon>Glomerellales</taxon>
        <taxon>Glomerellaceae</taxon>
        <taxon>Colletotrichum</taxon>
        <taxon>Colletotrichum acutatum species complex</taxon>
    </lineage>
</organism>
<protein>
    <submittedName>
        <fullName evidence="1">Uncharacterized protein</fullName>
    </submittedName>
</protein>
<dbReference type="Proteomes" id="UP001239213">
    <property type="component" value="Unassembled WGS sequence"/>
</dbReference>
<name>A0AAI9VAU7_9PEZI</name>